<protein>
    <submittedName>
        <fullName evidence="2">Uncharacterized protein</fullName>
    </submittedName>
</protein>
<keyword evidence="1" id="KW-0812">Transmembrane</keyword>
<feature type="transmembrane region" description="Helical" evidence="1">
    <location>
        <begin position="28"/>
        <end position="48"/>
    </location>
</feature>
<evidence type="ECO:0000256" key="1">
    <source>
        <dbReference type="SAM" id="Phobius"/>
    </source>
</evidence>
<feature type="transmembrane region" description="Helical" evidence="1">
    <location>
        <begin position="5"/>
        <end position="22"/>
    </location>
</feature>
<keyword evidence="3" id="KW-1185">Reference proteome</keyword>
<dbReference type="RefSeq" id="WP_204663931.1">
    <property type="nucleotide sequence ID" value="NZ_JAFBDT010000010.1"/>
</dbReference>
<keyword evidence="1" id="KW-1133">Transmembrane helix</keyword>
<name>A0ABS2MRD7_9FIRM</name>
<organism evidence="2 3">
    <name type="scientific">Fusibacter tunisiensis</name>
    <dbReference type="NCBI Taxonomy" id="1008308"/>
    <lineage>
        <taxon>Bacteria</taxon>
        <taxon>Bacillati</taxon>
        <taxon>Bacillota</taxon>
        <taxon>Clostridia</taxon>
        <taxon>Eubacteriales</taxon>
        <taxon>Eubacteriales Family XII. Incertae Sedis</taxon>
        <taxon>Fusibacter</taxon>
    </lineage>
</organism>
<gene>
    <name evidence="2" type="ORF">JOC49_001498</name>
</gene>
<dbReference type="Proteomes" id="UP000767854">
    <property type="component" value="Unassembled WGS sequence"/>
</dbReference>
<proteinExistence type="predicted"/>
<evidence type="ECO:0000313" key="3">
    <source>
        <dbReference type="Proteomes" id="UP000767854"/>
    </source>
</evidence>
<dbReference type="EMBL" id="JAFBDT010000010">
    <property type="protein sequence ID" value="MBM7561955.1"/>
    <property type="molecule type" value="Genomic_DNA"/>
</dbReference>
<comment type="caution">
    <text evidence="2">The sequence shown here is derived from an EMBL/GenBank/DDBJ whole genome shotgun (WGS) entry which is preliminary data.</text>
</comment>
<reference evidence="2 3" key="1">
    <citation type="submission" date="2021-01" db="EMBL/GenBank/DDBJ databases">
        <title>Genomic Encyclopedia of Type Strains, Phase IV (KMG-IV): sequencing the most valuable type-strain genomes for metagenomic binning, comparative biology and taxonomic classification.</title>
        <authorList>
            <person name="Goeker M."/>
        </authorList>
    </citation>
    <scope>NUCLEOTIDE SEQUENCE [LARGE SCALE GENOMIC DNA]</scope>
    <source>
        <strain evidence="2 3">DSM 24436</strain>
    </source>
</reference>
<evidence type="ECO:0000313" key="2">
    <source>
        <dbReference type="EMBL" id="MBM7561955.1"/>
    </source>
</evidence>
<sequence length="58" mass="6646">MRKLGIKIILFTVLLLILSGYFEWVNFYVRLTLGVFFIGTGITLIFVGGMTKFKDLDL</sequence>
<keyword evidence="1" id="KW-0472">Membrane</keyword>
<accession>A0ABS2MRD7</accession>